<dbReference type="Gramene" id="MELO3C034614.2.1">
    <property type="protein sequence ID" value="MELO3C034614.2.1"/>
    <property type="gene ID" value="MELO3C034614.2"/>
</dbReference>
<proteinExistence type="predicted"/>
<dbReference type="EnsemblPlants" id="MELO3C034614.2.1">
    <property type="protein sequence ID" value="MELO3C034614.2.1"/>
    <property type="gene ID" value="MELO3C034614.2"/>
</dbReference>
<sequence length="39" mass="4048">MVAAAPASLLSTEISSDNLPLSVEAATITLVLRQASLHR</sequence>
<name>A0A9I9EKF0_CUCME</name>
<evidence type="ECO:0000313" key="1">
    <source>
        <dbReference type="EnsemblPlants" id="MELO3C034614.2.1"/>
    </source>
</evidence>
<reference evidence="1" key="1">
    <citation type="submission" date="2023-03" db="UniProtKB">
        <authorList>
            <consortium name="EnsemblPlants"/>
        </authorList>
    </citation>
    <scope>IDENTIFICATION</scope>
</reference>
<organism evidence="1">
    <name type="scientific">Cucumis melo</name>
    <name type="common">Muskmelon</name>
    <dbReference type="NCBI Taxonomy" id="3656"/>
    <lineage>
        <taxon>Eukaryota</taxon>
        <taxon>Viridiplantae</taxon>
        <taxon>Streptophyta</taxon>
        <taxon>Embryophyta</taxon>
        <taxon>Tracheophyta</taxon>
        <taxon>Spermatophyta</taxon>
        <taxon>Magnoliopsida</taxon>
        <taxon>eudicotyledons</taxon>
        <taxon>Gunneridae</taxon>
        <taxon>Pentapetalae</taxon>
        <taxon>rosids</taxon>
        <taxon>fabids</taxon>
        <taxon>Cucurbitales</taxon>
        <taxon>Cucurbitaceae</taxon>
        <taxon>Benincaseae</taxon>
        <taxon>Cucumis</taxon>
    </lineage>
</organism>
<accession>A0A9I9EKF0</accession>
<protein>
    <submittedName>
        <fullName evidence="1">Uncharacterized protein</fullName>
    </submittedName>
</protein>
<dbReference type="AlphaFoldDB" id="A0A9I9EKF0"/>